<reference evidence="8 9" key="1">
    <citation type="submission" date="2018-05" db="EMBL/GenBank/DDBJ databases">
        <title>Whole genome sequence of Pseudomonas putida JBC17.</title>
        <authorList>
            <person name="Lee Y.H."/>
            <person name="David K."/>
        </authorList>
    </citation>
    <scope>NUCLEOTIDE SEQUENCE [LARGE SCALE GENOMIC DNA]</scope>
    <source>
        <strain evidence="8 9">JBC17</strain>
    </source>
</reference>
<dbReference type="Pfam" id="PF07690">
    <property type="entry name" value="MFS_1"/>
    <property type="match status" value="1"/>
</dbReference>
<dbReference type="EMBL" id="CP029693">
    <property type="protein sequence ID" value="AWY38634.1"/>
    <property type="molecule type" value="Genomic_DNA"/>
</dbReference>
<feature type="domain" description="Major facilitator superfamily (MFS) profile" evidence="7">
    <location>
        <begin position="25"/>
        <end position="417"/>
    </location>
</feature>
<dbReference type="OrthoDB" id="7002695at2"/>
<organism evidence="8 9">
    <name type="scientific">Pseudomonas putida</name>
    <name type="common">Arthrobacter siderocapsulatus</name>
    <dbReference type="NCBI Taxonomy" id="303"/>
    <lineage>
        <taxon>Bacteria</taxon>
        <taxon>Pseudomonadati</taxon>
        <taxon>Pseudomonadota</taxon>
        <taxon>Gammaproteobacteria</taxon>
        <taxon>Pseudomonadales</taxon>
        <taxon>Pseudomonadaceae</taxon>
        <taxon>Pseudomonas</taxon>
    </lineage>
</organism>
<evidence type="ECO:0000256" key="4">
    <source>
        <dbReference type="ARBA" id="ARBA00022989"/>
    </source>
</evidence>
<evidence type="ECO:0000256" key="5">
    <source>
        <dbReference type="ARBA" id="ARBA00023136"/>
    </source>
</evidence>
<accession>A0A2Z4RFA0</accession>
<feature type="transmembrane region" description="Helical" evidence="6">
    <location>
        <begin position="60"/>
        <end position="80"/>
    </location>
</feature>
<evidence type="ECO:0000256" key="6">
    <source>
        <dbReference type="SAM" id="Phobius"/>
    </source>
</evidence>
<feature type="transmembrane region" description="Helical" evidence="6">
    <location>
        <begin position="269"/>
        <end position="290"/>
    </location>
</feature>
<dbReference type="PROSITE" id="PS50850">
    <property type="entry name" value="MFS"/>
    <property type="match status" value="1"/>
</dbReference>
<evidence type="ECO:0000256" key="2">
    <source>
        <dbReference type="ARBA" id="ARBA00022448"/>
    </source>
</evidence>
<dbReference type="InterPro" id="IPR020846">
    <property type="entry name" value="MFS_dom"/>
</dbReference>
<dbReference type="GO" id="GO:0022857">
    <property type="term" value="F:transmembrane transporter activity"/>
    <property type="evidence" value="ECO:0007669"/>
    <property type="project" value="InterPro"/>
</dbReference>
<feature type="transmembrane region" description="Helical" evidence="6">
    <location>
        <begin position="22"/>
        <end position="40"/>
    </location>
</feature>
<dbReference type="Gene3D" id="1.20.1250.20">
    <property type="entry name" value="MFS general substrate transporter like domains"/>
    <property type="match status" value="2"/>
</dbReference>
<keyword evidence="2" id="KW-0813">Transport</keyword>
<dbReference type="Proteomes" id="UP000250299">
    <property type="component" value="Chromosome"/>
</dbReference>
<feature type="transmembrane region" description="Helical" evidence="6">
    <location>
        <begin position="302"/>
        <end position="321"/>
    </location>
</feature>
<evidence type="ECO:0000313" key="9">
    <source>
        <dbReference type="Proteomes" id="UP000250299"/>
    </source>
</evidence>
<keyword evidence="4 6" id="KW-1133">Transmembrane helix</keyword>
<dbReference type="InterPro" id="IPR044770">
    <property type="entry name" value="MFS_spinster-like"/>
</dbReference>
<dbReference type="PANTHER" id="PTHR23505">
    <property type="entry name" value="SPINSTER"/>
    <property type="match status" value="1"/>
</dbReference>
<dbReference type="PANTHER" id="PTHR23505:SF79">
    <property type="entry name" value="PROTEIN SPINSTER"/>
    <property type="match status" value="1"/>
</dbReference>
<feature type="transmembrane region" description="Helical" evidence="6">
    <location>
        <begin position="393"/>
        <end position="412"/>
    </location>
</feature>
<evidence type="ECO:0000256" key="1">
    <source>
        <dbReference type="ARBA" id="ARBA00004141"/>
    </source>
</evidence>
<dbReference type="AlphaFoldDB" id="A0A2Z4RFA0"/>
<feature type="transmembrane region" description="Helical" evidence="6">
    <location>
        <begin position="117"/>
        <end position="142"/>
    </location>
</feature>
<dbReference type="InterPro" id="IPR011701">
    <property type="entry name" value="MFS"/>
</dbReference>
<dbReference type="RefSeq" id="WP_110962453.1">
    <property type="nucleotide sequence ID" value="NZ_CP029693.1"/>
</dbReference>
<feature type="transmembrane region" description="Helical" evidence="6">
    <location>
        <begin position="362"/>
        <end position="381"/>
    </location>
</feature>
<protein>
    <submittedName>
        <fullName evidence="8">MFS transporter</fullName>
    </submittedName>
</protein>
<feature type="transmembrane region" description="Helical" evidence="6">
    <location>
        <begin position="154"/>
        <end position="174"/>
    </location>
</feature>
<feature type="transmembrane region" description="Helical" evidence="6">
    <location>
        <begin position="327"/>
        <end position="350"/>
    </location>
</feature>
<dbReference type="SUPFAM" id="SSF103473">
    <property type="entry name" value="MFS general substrate transporter"/>
    <property type="match status" value="1"/>
</dbReference>
<feature type="transmembrane region" description="Helical" evidence="6">
    <location>
        <begin position="180"/>
        <end position="199"/>
    </location>
</feature>
<gene>
    <name evidence="8" type="ORF">DKY63_01430</name>
</gene>
<evidence type="ECO:0000256" key="3">
    <source>
        <dbReference type="ARBA" id="ARBA00022692"/>
    </source>
</evidence>
<dbReference type="GO" id="GO:0016020">
    <property type="term" value="C:membrane"/>
    <property type="evidence" value="ECO:0007669"/>
    <property type="project" value="UniProtKB-SubCell"/>
</dbReference>
<evidence type="ECO:0000313" key="8">
    <source>
        <dbReference type="EMBL" id="AWY38634.1"/>
    </source>
</evidence>
<comment type="subcellular location">
    <subcellularLocation>
        <location evidence="1">Membrane</location>
        <topology evidence="1">Multi-pass membrane protein</topology>
    </subcellularLocation>
</comment>
<name>A0A2Z4RFA0_PSEPU</name>
<keyword evidence="3 6" id="KW-0812">Transmembrane</keyword>
<dbReference type="InterPro" id="IPR036259">
    <property type="entry name" value="MFS_trans_sf"/>
</dbReference>
<proteinExistence type="predicted"/>
<feature type="transmembrane region" description="Helical" evidence="6">
    <location>
        <begin position="92"/>
        <end position="111"/>
    </location>
</feature>
<keyword evidence="5 6" id="KW-0472">Membrane</keyword>
<evidence type="ECO:0000259" key="7">
    <source>
        <dbReference type="PROSITE" id="PS50850"/>
    </source>
</evidence>
<sequence length="443" mass="47008">MAFHHSTVADEIDTSIGIPRRYAWIVFVLTFGLLISDYMSRQVLNAVFPILKGEWALSDGQLGLLSGIVALMVGLLTIPLSLLADRFGRVKSLALMALLWSLATLGCALAQNYQEMLIARFMVGVGEAAYGSVGIAVVVSVFPKSMRATLASAFMAGAMFGSVLGISIGGAVAVKLGWRWSFATMALFGLALAVLYPIIVKEARIAPQRLAEAVGKAAVKRQLRTLYGTRSVIATYIASGLQTFVAGSMIVWLPSYFNRYYGLGEGKAGALSGIMVLCCGAGAILCGMLSDRLSRQSPLRKVEMCMAFCLASCLLMSLALVQSAGPVQLGLIGLAMLFVTGANGPIIATIANLTHYKVHGTAFAVLTLVNNILGLAPGPFLTGRVSDLIGLHGAFQLIPLMSIAAVAVFFYVRCHYLDDLARAHSDEAEQAPGNTLMQAQSSR</sequence>
<feature type="transmembrane region" description="Helical" evidence="6">
    <location>
        <begin position="233"/>
        <end position="257"/>
    </location>
</feature>